<evidence type="ECO:0000313" key="4">
    <source>
        <dbReference type="EMBL" id="AAS96505.1"/>
    </source>
</evidence>
<dbReference type="EMBL" id="AE017285">
    <property type="protein sequence ID" value="AAS96651.1"/>
    <property type="molecule type" value="Genomic_DNA"/>
</dbReference>
<dbReference type="STRING" id="882.DVU_0719"/>
<keyword evidence="6" id="KW-1185">Reference proteome</keyword>
<dbReference type="Pfam" id="PF00665">
    <property type="entry name" value="rve"/>
    <property type="match status" value="1"/>
</dbReference>
<dbReference type="HOGENOM" id="CLU_052819_0_0_7"/>
<feature type="domain" description="Integrase catalytic" evidence="1">
    <location>
        <begin position="93"/>
        <end position="274"/>
    </location>
</feature>
<name>Q72C86_NITV2</name>
<dbReference type="InterPro" id="IPR048020">
    <property type="entry name" value="Transpos_IS3"/>
</dbReference>
<dbReference type="PANTHER" id="PTHR47515">
    <property type="entry name" value="LOW CALCIUM RESPONSE LOCUS PROTEIN T"/>
    <property type="match status" value="1"/>
</dbReference>
<dbReference type="InterPro" id="IPR036397">
    <property type="entry name" value="RNaseH_sf"/>
</dbReference>
<proteinExistence type="predicted"/>
<evidence type="ECO:0000259" key="1">
    <source>
        <dbReference type="PROSITE" id="PS50994"/>
    </source>
</evidence>
<dbReference type="PaxDb" id="882-DVU_0719"/>
<evidence type="ECO:0000313" key="3">
    <source>
        <dbReference type="EMBL" id="AAS95876.1"/>
    </source>
</evidence>
<dbReference type="NCBIfam" id="NF033516">
    <property type="entry name" value="transpos_IS3"/>
    <property type="match status" value="1"/>
</dbReference>
<dbReference type="GO" id="GO:0015074">
    <property type="term" value="P:DNA integration"/>
    <property type="evidence" value="ECO:0007669"/>
    <property type="project" value="InterPro"/>
</dbReference>
<evidence type="ECO:0000313" key="6">
    <source>
        <dbReference type="Proteomes" id="UP000002194"/>
    </source>
</evidence>
<dbReference type="KEGG" id="dvu:DVU_2178"/>
<dbReference type="PATRIC" id="fig|882.5.peg.1302"/>
<dbReference type="InterPro" id="IPR001584">
    <property type="entry name" value="Integrase_cat-core"/>
</dbReference>
<gene>
    <name evidence="2" type="ordered locus">DVU_0719</name>
    <name evidence="3" type="ordered locus">DVU_1398</name>
    <name evidence="4" type="ordered locus">DVU_2030</name>
    <name evidence="5" type="ordered locus">DVU_2178</name>
</gene>
<dbReference type="InterPro" id="IPR012337">
    <property type="entry name" value="RNaseH-like_sf"/>
</dbReference>
<evidence type="ECO:0000313" key="2">
    <source>
        <dbReference type="EMBL" id="AAS95199.1"/>
    </source>
</evidence>
<accession>Q72C86</accession>
<dbReference type="EnsemblBacteria" id="AAS95199">
    <property type="protein sequence ID" value="AAS95199"/>
    <property type="gene ID" value="DVU_0719"/>
</dbReference>
<dbReference type="KEGG" id="dvu:DVU_2030"/>
<dbReference type="EnsemblBacteria" id="AAS95876">
    <property type="protein sequence ID" value="AAS95876"/>
    <property type="gene ID" value="DVU_1398"/>
</dbReference>
<dbReference type="KEGG" id="dvu:DVU_0719"/>
<sequence length="280" mass="32232">MKRVADSLQVSRSRLAERLDGPHRTRKPRYVKAQDEELLRLIRAILDERQTYGYRRIQACLNAHLRATGQSEVNHKRVYRIMRMNGLLLTRHNGKRPDKAHEGKIVTLHRNTRWCSDGFEIPCDNREVVRVAFVLDSCDREVISYVATTRGISGSMVRDLMLESVERRFGNAHTSHTVEWLSDNGSCYTAKETVEFASWLGLRSCFTPVRSPESNGMAEAFVKTFKRDYVDCNICPDAPSVLKRLSEWFEDYNENAPHKGLRMRSPRQFIRLSATAGCPV</sequence>
<dbReference type="KEGG" id="dvu:DVU_1398"/>
<dbReference type="GO" id="GO:0003676">
    <property type="term" value="F:nucleic acid binding"/>
    <property type="evidence" value="ECO:0007669"/>
    <property type="project" value="InterPro"/>
</dbReference>
<dbReference type="eggNOG" id="COG2801">
    <property type="taxonomic scope" value="Bacteria"/>
</dbReference>
<dbReference type="AlphaFoldDB" id="Q72C86"/>
<dbReference type="Pfam" id="PF13276">
    <property type="entry name" value="HTH_21"/>
    <property type="match status" value="1"/>
</dbReference>
<dbReference type="EMBL" id="AE017285">
    <property type="protein sequence ID" value="AAS95199.1"/>
    <property type="molecule type" value="Genomic_DNA"/>
</dbReference>
<dbReference type="Proteomes" id="UP000002194">
    <property type="component" value="Chromosome"/>
</dbReference>
<organism evidence="3 6">
    <name type="scientific">Nitratidesulfovibrio vulgaris (strain ATCC 29579 / DSM 644 / CCUG 34227 / NCIMB 8303 / VKM B-1760 / Hildenborough)</name>
    <name type="common">Desulfovibrio vulgaris</name>
    <dbReference type="NCBI Taxonomy" id="882"/>
    <lineage>
        <taxon>Bacteria</taxon>
        <taxon>Pseudomonadati</taxon>
        <taxon>Thermodesulfobacteriota</taxon>
        <taxon>Desulfovibrionia</taxon>
        <taxon>Desulfovibrionales</taxon>
        <taxon>Desulfovibrionaceae</taxon>
        <taxon>Nitratidesulfovibrio</taxon>
    </lineage>
</organism>
<dbReference type="EMBL" id="AE017285">
    <property type="protein sequence ID" value="AAS96505.1"/>
    <property type="molecule type" value="Genomic_DNA"/>
</dbReference>
<dbReference type="SUPFAM" id="SSF53098">
    <property type="entry name" value="Ribonuclease H-like"/>
    <property type="match status" value="1"/>
</dbReference>
<dbReference type="EnsemblBacteria" id="AAS96505">
    <property type="protein sequence ID" value="AAS96505"/>
    <property type="gene ID" value="DVU_2030"/>
</dbReference>
<dbReference type="PANTHER" id="PTHR47515:SF1">
    <property type="entry name" value="BLR2054 PROTEIN"/>
    <property type="match status" value="1"/>
</dbReference>
<dbReference type="OrthoDB" id="9813285at2"/>
<dbReference type="InterPro" id="IPR025948">
    <property type="entry name" value="HTH-like_dom"/>
</dbReference>
<dbReference type="PROSITE" id="PS50994">
    <property type="entry name" value="INTEGRASE"/>
    <property type="match status" value="1"/>
</dbReference>
<dbReference type="EnsemblBacteria" id="AAS96651">
    <property type="protein sequence ID" value="AAS96651"/>
    <property type="gene ID" value="DVU_2178"/>
</dbReference>
<evidence type="ECO:0000313" key="5">
    <source>
        <dbReference type="EMBL" id="AAS96651.1"/>
    </source>
</evidence>
<protein>
    <submittedName>
        <fullName evidence="3">ISDvu2, transposase OrfB</fullName>
    </submittedName>
</protein>
<reference evidence="3 6" key="1">
    <citation type="journal article" date="2004" name="Nat. Biotechnol.">
        <title>The genome sequence of the anaerobic, sulfate-reducing bacterium Desulfovibrio vulgaris Hildenborough.</title>
        <authorList>
            <person name="Heidelberg J.F."/>
            <person name="Seshadri R."/>
            <person name="Haveman S.A."/>
            <person name="Hemme C.L."/>
            <person name="Paulsen I.T."/>
            <person name="Kolonay J.F."/>
            <person name="Eisen J.A."/>
            <person name="Ward N."/>
            <person name="Methe B."/>
            <person name="Brinkac L.M."/>
            <person name="Daugherty S.C."/>
            <person name="Deboy R.T."/>
            <person name="Dodson R.J."/>
            <person name="Durkin A.S."/>
            <person name="Madupu R."/>
            <person name="Nelson W.C."/>
            <person name="Sullivan S.A."/>
            <person name="Fouts D."/>
            <person name="Haft D.H."/>
            <person name="Selengut J."/>
            <person name="Peterson J.D."/>
            <person name="Davidsen T.M."/>
            <person name="Zafar N."/>
            <person name="Zhou L."/>
            <person name="Radune D."/>
            <person name="Dimitrov G."/>
            <person name="Hance M."/>
            <person name="Tran K."/>
            <person name="Khouri H."/>
            <person name="Gill J."/>
            <person name="Utterback T.R."/>
            <person name="Feldblyum T.V."/>
            <person name="Wall J.D."/>
            <person name="Voordouw G."/>
            <person name="Fraser C.M."/>
        </authorList>
    </citation>
    <scope>NUCLEOTIDE SEQUENCE [LARGE SCALE GENOMIC DNA]</scope>
    <source>
        <strain evidence="6">ATCC 29579 / DSM 644 / NCIMB 8303 / VKM B-1760 / Hildenborough</strain>
        <strain evidence="3">Hildenborough</strain>
    </source>
</reference>
<dbReference type="EMBL" id="AE017285">
    <property type="protein sequence ID" value="AAS95876.1"/>
    <property type="molecule type" value="Genomic_DNA"/>
</dbReference>
<dbReference type="Gene3D" id="3.30.420.10">
    <property type="entry name" value="Ribonuclease H-like superfamily/Ribonuclease H"/>
    <property type="match status" value="1"/>
</dbReference>